<gene>
    <name evidence="4" type="ORF">GGQ96_001679</name>
</gene>
<organism evidence="4 5">
    <name type="scientific">Sphingomonas abaci</name>
    <dbReference type="NCBI Taxonomy" id="237611"/>
    <lineage>
        <taxon>Bacteria</taxon>
        <taxon>Pseudomonadati</taxon>
        <taxon>Pseudomonadota</taxon>
        <taxon>Alphaproteobacteria</taxon>
        <taxon>Sphingomonadales</taxon>
        <taxon>Sphingomonadaceae</taxon>
        <taxon>Sphingomonas</taxon>
    </lineage>
</organism>
<dbReference type="GO" id="GO:0005576">
    <property type="term" value="C:extracellular region"/>
    <property type="evidence" value="ECO:0007669"/>
    <property type="project" value="InterPro"/>
</dbReference>
<keyword evidence="2" id="KW-0732">Signal</keyword>
<sequence length="181" mass="19022">MAGLLRAGLGWSCASAVGAAGPAPPAPVQPGAPPADDPLEDTMLAIHNAARARVGVPPLAWDAGLAEAARAYAEDMARSDLFRHAPPALRRGQGENLWRGSRGAYGPDAMATAWTDEARLFVNQPTPLFSTTGRWQDVGHYSQIVWRSTTALGCAMASSATFDYVVCRYGPAGNVIGRTAF</sequence>
<dbReference type="AlphaFoldDB" id="A0A7W7EXX4"/>
<dbReference type="PROSITE" id="PS01010">
    <property type="entry name" value="CRISP_2"/>
    <property type="match status" value="1"/>
</dbReference>
<evidence type="ECO:0000259" key="3">
    <source>
        <dbReference type="SMART" id="SM00198"/>
    </source>
</evidence>
<evidence type="ECO:0000256" key="2">
    <source>
        <dbReference type="SAM" id="SignalP"/>
    </source>
</evidence>
<accession>A0A7W7EXX4</accession>
<feature type="region of interest" description="Disordered" evidence="1">
    <location>
        <begin position="19"/>
        <end position="39"/>
    </location>
</feature>
<dbReference type="Pfam" id="PF00188">
    <property type="entry name" value="CAP"/>
    <property type="match status" value="1"/>
</dbReference>
<dbReference type="SMART" id="SM00198">
    <property type="entry name" value="SCP"/>
    <property type="match status" value="1"/>
</dbReference>
<dbReference type="InterPro" id="IPR001283">
    <property type="entry name" value="CRISP-related"/>
</dbReference>
<dbReference type="PROSITE" id="PS01009">
    <property type="entry name" value="CRISP_1"/>
    <property type="match status" value="1"/>
</dbReference>
<evidence type="ECO:0000313" key="4">
    <source>
        <dbReference type="EMBL" id="MBB4617551.1"/>
    </source>
</evidence>
<comment type="caution">
    <text evidence="4">The sequence shown here is derived from an EMBL/GenBank/DDBJ whole genome shotgun (WGS) entry which is preliminary data.</text>
</comment>
<proteinExistence type="predicted"/>
<protein>
    <recommendedName>
        <fullName evidence="3">SCP domain-containing protein</fullName>
    </recommendedName>
</protein>
<evidence type="ECO:0000256" key="1">
    <source>
        <dbReference type="SAM" id="MobiDB-lite"/>
    </source>
</evidence>
<dbReference type="EMBL" id="JACHNY010000003">
    <property type="protein sequence ID" value="MBB4617551.1"/>
    <property type="molecule type" value="Genomic_DNA"/>
</dbReference>
<feature type="chain" id="PRO_5030819636" description="SCP domain-containing protein" evidence="2">
    <location>
        <begin position="20"/>
        <end position="181"/>
    </location>
</feature>
<dbReference type="InterPro" id="IPR014044">
    <property type="entry name" value="CAP_dom"/>
</dbReference>
<dbReference type="SUPFAM" id="SSF55797">
    <property type="entry name" value="PR-1-like"/>
    <property type="match status" value="1"/>
</dbReference>
<feature type="signal peptide" evidence="2">
    <location>
        <begin position="1"/>
        <end position="19"/>
    </location>
</feature>
<name>A0A7W7EXX4_9SPHN</name>
<dbReference type="PRINTS" id="PR00837">
    <property type="entry name" value="V5TPXLIKE"/>
</dbReference>
<keyword evidence="5" id="KW-1185">Reference proteome</keyword>
<feature type="compositionally biased region" description="Pro residues" evidence="1">
    <location>
        <begin position="22"/>
        <end position="36"/>
    </location>
</feature>
<dbReference type="InterPro" id="IPR035940">
    <property type="entry name" value="CAP_sf"/>
</dbReference>
<dbReference type="InterPro" id="IPR018244">
    <property type="entry name" value="Allrgn_V5/Tpx1_CS"/>
</dbReference>
<dbReference type="PANTHER" id="PTHR10334">
    <property type="entry name" value="CYSTEINE-RICH SECRETORY PROTEIN-RELATED"/>
    <property type="match status" value="1"/>
</dbReference>
<dbReference type="RefSeq" id="WP_184113499.1">
    <property type="nucleotide sequence ID" value="NZ_JACHNY010000003.1"/>
</dbReference>
<dbReference type="Gene3D" id="3.40.33.10">
    <property type="entry name" value="CAP"/>
    <property type="match status" value="1"/>
</dbReference>
<feature type="domain" description="SCP" evidence="3">
    <location>
        <begin position="40"/>
        <end position="177"/>
    </location>
</feature>
<dbReference type="Proteomes" id="UP000574769">
    <property type="component" value="Unassembled WGS sequence"/>
</dbReference>
<reference evidence="4 5" key="1">
    <citation type="submission" date="2020-08" db="EMBL/GenBank/DDBJ databases">
        <title>Genomic Encyclopedia of Type Strains, Phase IV (KMG-IV): sequencing the most valuable type-strain genomes for metagenomic binning, comparative biology and taxonomic classification.</title>
        <authorList>
            <person name="Goeker M."/>
        </authorList>
    </citation>
    <scope>NUCLEOTIDE SEQUENCE [LARGE SCALE GENOMIC DNA]</scope>
    <source>
        <strain evidence="4 5">DSM 15867</strain>
    </source>
</reference>
<evidence type="ECO:0000313" key="5">
    <source>
        <dbReference type="Proteomes" id="UP000574769"/>
    </source>
</evidence>